<organism evidence="1 2">
    <name type="scientific">Cudoniella acicularis</name>
    <dbReference type="NCBI Taxonomy" id="354080"/>
    <lineage>
        <taxon>Eukaryota</taxon>
        <taxon>Fungi</taxon>
        <taxon>Dikarya</taxon>
        <taxon>Ascomycota</taxon>
        <taxon>Pezizomycotina</taxon>
        <taxon>Leotiomycetes</taxon>
        <taxon>Helotiales</taxon>
        <taxon>Tricladiaceae</taxon>
        <taxon>Cudoniella</taxon>
    </lineage>
</organism>
<dbReference type="EMBL" id="JAAMPI010000359">
    <property type="protein sequence ID" value="KAF4632304.1"/>
    <property type="molecule type" value="Genomic_DNA"/>
</dbReference>
<proteinExistence type="predicted"/>
<comment type="caution">
    <text evidence="1">The sequence shown here is derived from an EMBL/GenBank/DDBJ whole genome shotgun (WGS) entry which is preliminary data.</text>
</comment>
<protein>
    <submittedName>
        <fullName evidence="1">Uncharacterized protein</fullName>
    </submittedName>
</protein>
<dbReference type="AlphaFoldDB" id="A0A8H4RP28"/>
<dbReference type="Proteomes" id="UP000566819">
    <property type="component" value="Unassembled WGS sequence"/>
</dbReference>
<gene>
    <name evidence="1" type="ORF">G7Y89_g5822</name>
</gene>
<reference evidence="1 2" key="1">
    <citation type="submission" date="2020-03" db="EMBL/GenBank/DDBJ databases">
        <title>Draft Genome Sequence of Cudoniella acicularis.</title>
        <authorList>
            <person name="Buettner E."/>
            <person name="Kellner H."/>
        </authorList>
    </citation>
    <scope>NUCLEOTIDE SEQUENCE [LARGE SCALE GENOMIC DNA]</scope>
    <source>
        <strain evidence="1 2">DSM 108380</strain>
    </source>
</reference>
<keyword evidence="2" id="KW-1185">Reference proteome</keyword>
<sequence>MAAPTAYQIQIFNMTNLNRSYVLFQSVSTTPGTPDCFNNAYQKSPLVVSEPSSYAKFNMKNVHFAVYGTSPITLSKGVTVTTCNTVPVTLSSNDTSPPEVAGTQLILPTIEKDGQTPTCGARTQTQKTLPNAYGISCDSSFMFPNSNNICISFGAPESHTGQVIPVATIPAWPSSEFIFEPKAIYYIATGTYTPGAIVSVSELSNVLTVDFTNNPESPSHNAIFTHMSDKSWKPGAPRI</sequence>
<name>A0A8H4RP28_9HELO</name>
<evidence type="ECO:0000313" key="2">
    <source>
        <dbReference type="Proteomes" id="UP000566819"/>
    </source>
</evidence>
<evidence type="ECO:0000313" key="1">
    <source>
        <dbReference type="EMBL" id="KAF4632304.1"/>
    </source>
</evidence>
<dbReference type="OrthoDB" id="5413269at2759"/>
<accession>A0A8H4RP28</accession>